<dbReference type="GO" id="GO:0003918">
    <property type="term" value="F:DNA topoisomerase type II (double strand cut, ATP-hydrolyzing) activity"/>
    <property type="evidence" value="ECO:0007669"/>
    <property type="project" value="UniProtKB-UniRule"/>
</dbReference>
<dbReference type="SUPFAM" id="SSF54211">
    <property type="entry name" value="Ribosomal protein S5 domain 2-like"/>
    <property type="match status" value="1"/>
</dbReference>
<feature type="binding site" evidence="6">
    <location>
        <begin position="106"/>
        <end position="113"/>
    </location>
    <ligand>
        <name>ATP</name>
        <dbReference type="ChEBI" id="CHEBI:30616"/>
    </ligand>
</feature>
<dbReference type="Gene3D" id="3.30.565.10">
    <property type="entry name" value="Histidine kinase-like ATPase, C-terminal domain"/>
    <property type="match status" value="1"/>
</dbReference>
<dbReference type="GO" id="GO:0006260">
    <property type="term" value="P:DNA replication"/>
    <property type="evidence" value="ECO:0007669"/>
    <property type="project" value="UniProtKB-UniRule"/>
</dbReference>
<comment type="function">
    <text evidence="6">Relaxes both positive and negative superturns and exhibits a strong decatenase activity.</text>
</comment>
<feature type="binding site" evidence="6">
    <location>
        <position position="73"/>
    </location>
    <ligand>
        <name>ATP</name>
        <dbReference type="ChEBI" id="CHEBI:30616"/>
    </ligand>
</feature>
<evidence type="ECO:0000313" key="8">
    <source>
        <dbReference type="EMBL" id="HII69851.1"/>
    </source>
</evidence>
<dbReference type="EMBL" id="DUJS01000002">
    <property type="protein sequence ID" value="HII69851.1"/>
    <property type="molecule type" value="Genomic_DNA"/>
</dbReference>
<dbReference type="Gene3D" id="3.30.230.10">
    <property type="match status" value="1"/>
</dbReference>
<comment type="caution">
    <text evidence="8">The sequence shown here is derived from an EMBL/GenBank/DDBJ whole genome shotgun (WGS) entry which is preliminary data.</text>
</comment>
<dbReference type="RefSeq" id="WP_011019289.1">
    <property type="nucleotide sequence ID" value="NZ_DUJS01000002.1"/>
</dbReference>
<dbReference type="InterPro" id="IPR003594">
    <property type="entry name" value="HATPase_dom"/>
</dbReference>
<dbReference type="Pfam" id="PF09239">
    <property type="entry name" value="Topo-VIb_trans"/>
    <property type="match status" value="1"/>
</dbReference>
<keyword evidence="3 6" id="KW-0799">Topoisomerase</keyword>
<reference evidence="8" key="1">
    <citation type="journal article" date="2020" name="bioRxiv">
        <title>A rank-normalized archaeal taxonomy based on genome phylogeny resolves widespread incomplete and uneven classifications.</title>
        <authorList>
            <person name="Rinke C."/>
            <person name="Chuvochina M."/>
            <person name="Mussig A.J."/>
            <person name="Chaumeil P.-A."/>
            <person name="Waite D.W."/>
            <person name="Whitman W.B."/>
            <person name="Parks D.H."/>
            <person name="Hugenholtz P."/>
        </authorList>
    </citation>
    <scope>NUCLEOTIDE SEQUENCE</scope>
    <source>
        <strain evidence="8">UBA8853</strain>
    </source>
</reference>
<dbReference type="SMART" id="SM00387">
    <property type="entry name" value="HATPase_c"/>
    <property type="match status" value="1"/>
</dbReference>
<dbReference type="HAMAP" id="MF_00322">
    <property type="entry name" value="Top6B"/>
    <property type="match status" value="1"/>
</dbReference>
<comment type="subunit">
    <text evidence="6">Homodimer. Heterotetramer of two Top6A and two Top6B chains.</text>
</comment>
<evidence type="ECO:0000256" key="5">
    <source>
        <dbReference type="ARBA" id="ARBA00023235"/>
    </source>
</evidence>
<dbReference type="InterPro" id="IPR014721">
    <property type="entry name" value="Ribsml_uS5_D2-typ_fold_subgr"/>
</dbReference>
<evidence type="ECO:0000256" key="6">
    <source>
        <dbReference type="HAMAP-Rule" id="MF_00322"/>
    </source>
</evidence>
<dbReference type="SUPFAM" id="SSF55874">
    <property type="entry name" value="ATPase domain of HSP90 chaperone/DNA topoisomerase II/histidine kinase"/>
    <property type="match status" value="1"/>
</dbReference>
<dbReference type="CDD" id="cd00823">
    <property type="entry name" value="TopoIIB_Trans"/>
    <property type="match status" value="1"/>
</dbReference>
<feature type="binding site" evidence="6">
    <location>
        <position position="41"/>
    </location>
    <ligand>
        <name>ATP</name>
        <dbReference type="ChEBI" id="CHEBI:30616"/>
    </ligand>
</feature>
<name>A0A832T9B4_9EURY</name>
<dbReference type="InterPro" id="IPR036890">
    <property type="entry name" value="HATPase_C_sf"/>
</dbReference>
<dbReference type="GO" id="GO:0005524">
    <property type="term" value="F:ATP binding"/>
    <property type="evidence" value="ECO:0007669"/>
    <property type="project" value="UniProtKB-UniRule"/>
</dbReference>
<evidence type="ECO:0000256" key="4">
    <source>
        <dbReference type="ARBA" id="ARBA00023125"/>
    </source>
</evidence>
<accession>A0A832T9B4</accession>
<dbReference type="NCBIfam" id="NF003218">
    <property type="entry name" value="PRK04184.1"/>
    <property type="match status" value="1"/>
</dbReference>
<dbReference type="InterPro" id="IPR005734">
    <property type="entry name" value="TopoVI_B"/>
</dbReference>
<dbReference type="GO" id="GO:0006265">
    <property type="term" value="P:DNA topological change"/>
    <property type="evidence" value="ECO:0007669"/>
    <property type="project" value="UniProtKB-UniRule"/>
</dbReference>
<feature type="binding site" evidence="6">
    <location>
        <position position="416"/>
    </location>
    <ligand>
        <name>ATP</name>
        <dbReference type="ChEBI" id="CHEBI:30616"/>
    </ligand>
</feature>
<dbReference type="GeneID" id="1477022"/>
<sequence length="475" mass="54009">MERLEWRESSPAEFFERNREMLGFDGPIKSMVMTVHELVTNSMDACHLNRIRPDVRVVIRREEENVYRVRVIDNGPGIPPERVPKVFGKFLAGDKFDPVYGIQSMGQQGIGAAGVALYALITTGEPVRVLTSTDGRTAHYFEVKPDPSTNEPVVVRREKRPASRRGTTVEVTIGDAVYESGRRGPREYLRRLHAVNPHARISLRDPDGNAHVWEPLVEELPDPPRVLKPHPHALDAHKLLRIAERTSRRTVRTMLVGELCRFSEARVEELRERLAGRVDLEKDPKELTREEAELIVKALHEMDFMRPPSDVVSPVGESALKAALKSEGARLVSAVSRRPLVLRDNVIQVEVAVGYGEEGDLWRFANRAPLMFRAGGCSITKGVEEVDFGRYGLEEDRLLILVNVNSPFVPFSGPAKQEIGSEYVEEEVKRAVQRACRELGREVRRRRRARLERQKMKRIDRNLRIVRKKAIEILS</sequence>
<gene>
    <name evidence="6" type="primary">top6B</name>
    <name evidence="8" type="ORF">HA336_01290</name>
</gene>
<dbReference type="PANTHER" id="PTHR48444:SF1">
    <property type="entry name" value="DNA TOPOISOMERASE 6 SUBUNIT B"/>
    <property type="match status" value="1"/>
</dbReference>
<comment type="caution">
    <text evidence="6">Lacks conserved residue(s) required for the propagation of feature annotation.</text>
</comment>
<dbReference type="InterPro" id="IPR020568">
    <property type="entry name" value="Ribosomal_Su5_D2-typ_SF"/>
</dbReference>
<dbReference type="Proteomes" id="UP000619545">
    <property type="component" value="Unassembled WGS sequence"/>
</dbReference>
<dbReference type="InterPro" id="IPR015320">
    <property type="entry name" value="TopoVI_B_transducer"/>
</dbReference>
<evidence type="ECO:0000256" key="3">
    <source>
        <dbReference type="ARBA" id="ARBA00023029"/>
    </source>
</evidence>
<dbReference type="Gene3D" id="1.10.8.50">
    <property type="match status" value="1"/>
</dbReference>
<dbReference type="AlphaFoldDB" id="A0A832T9B4"/>
<dbReference type="NCBIfam" id="TIGR01052">
    <property type="entry name" value="top6b"/>
    <property type="match status" value="1"/>
</dbReference>
<organism evidence="8 9">
    <name type="scientific">Methanopyrus kandleri</name>
    <dbReference type="NCBI Taxonomy" id="2320"/>
    <lineage>
        <taxon>Archaea</taxon>
        <taxon>Methanobacteriati</taxon>
        <taxon>Methanobacteriota</taxon>
        <taxon>Methanomada group</taxon>
        <taxon>Methanopyri</taxon>
        <taxon>Methanopyrales</taxon>
        <taxon>Methanopyraceae</taxon>
        <taxon>Methanopyrus</taxon>
    </lineage>
</organism>
<comment type="catalytic activity">
    <reaction evidence="6">
        <text>ATP-dependent breakage, passage and rejoining of double-stranded DNA.</text>
        <dbReference type="EC" id="5.6.2.2"/>
    </reaction>
</comment>
<keyword evidence="5 6" id="KW-0413">Isomerase</keyword>
<evidence type="ECO:0000313" key="9">
    <source>
        <dbReference type="Proteomes" id="UP000619545"/>
    </source>
</evidence>
<feature type="domain" description="Histidine kinase/HSP90-like ATPase" evidence="7">
    <location>
        <begin position="26"/>
        <end position="177"/>
    </location>
</feature>
<dbReference type="EC" id="5.6.2.2" evidence="6"/>
<dbReference type="PANTHER" id="PTHR48444">
    <property type="entry name" value="DNA TOPOISOMERASE 6 SUBUNIT B"/>
    <property type="match status" value="1"/>
</dbReference>
<dbReference type="Pfam" id="PF02518">
    <property type="entry name" value="HATPase_c"/>
    <property type="match status" value="1"/>
</dbReference>
<evidence type="ECO:0000256" key="1">
    <source>
        <dbReference type="ARBA" id="ARBA00022741"/>
    </source>
</evidence>
<dbReference type="OMA" id="VYRGNPF"/>
<dbReference type="GO" id="GO:0003677">
    <property type="term" value="F:DNA binding"/>
    <property type="evidence" value="ECO:0007669"/>
    <property type="project" value="UniProtKB-UniRule"/>
</dbReference>
<evidence type="ECO:0000259" key="7">
    <source>
        <dbReference type="SMART" id="SM00387"/>
    </source>
</evidence>
<evidence type="ECO:0000256" key="2">
    <source>
        <dbReference type="ARBA" id="ARBA00022840"/>
    </source>
</evidence>
<proteinExistence type="inferred from homology"/>
<comment type="similarity">
    <text evidence="6">Belongs to the TOP6B family.</text>
</comment>
<keyword evidence="4 6" id="KW-0238">DNA-binding</keyword>
<keyword evidence="1 6" id="KW-0547">Nucleotide-binding</keyword>
<keyword evidence="2 6" id="KW-0067">ATP-binding</keyword>
<protein>
    <recommendedName>
        <fullName evidence="6">Type 2 DNA topoisomerase 6 subunit B</fullName>
        <ecNumber evidence="6">5.6.2.2</ecNumber>
    </recommendedName>
    <alternativeName>
        <fullName evidence="6">Type II DNA topoisomerase VI subunit B</fullName>
        <shortName evidence="6">TopoVI-B</shortName>
    </alternativeName>
</protein>